<dbReference type="Proteomes" id="UP000516072">
    <property type="component" value="Chromosome"/>
</dbReference>
<dbReference type="AlphaFoldDB" id="A0A7G1QB38"/>
<gene>
    <name evidence="1" type="ORF">NSCAC_1509</name>
</gene>
<proteinExistence type="predicted"/>
<dbReference type="EC" id="2.3.1.82" evidence="1"/>
<accession>A0A7G1QB38</accession>
<dbReference type="EMBL" id="LR778175">
    <property type="protein sequence ID" value="CAB1277114.1"/>
    <property type="molecule type" value="Genomic_DNA"/>
</dbReference>
<sequence length="51" mass="5874">MLSEVEKWRKLNSCLELASDTSISINNKISQNMHRKTGVDATETVMFFKKL</sequence>
<dbReference type="GO" id="GO:0047663">
    <property type="term" value="F:aminoglycoside 6'-N-acetyltransferase activity"/>
    <property type="evidence" value="ECO:0007669"/>
    <property type="project" value="UniProtKB-EC"/>
</dbReference>
<name>A0A7G1QB38_9GAMM</name>
<protein>
    <submittedName>
        <fullName evidence="1">Aminoglycoside N(6')-acetyltransferase type 1</fullName>
        <ecNumber evidence="1">2.3.1.82</ecNumber>
    </submittedName>
</protein>
<evidence type="ECO:0000313" key="2">
    <source>
        <dbReference type="Proteomes" id="UP000516072"/>
    </source>
</evidence>
<reference evidence="1 2" key="1">
    <citation type="submission" date="2020-03" db="EMBL/GenBank/DDBJ databases">
        <authorList>
            <person name="Picone N."/>
        </authorList>
    </citation>
    <scope>NUCLEOTIDE SEQUENCE [LARGE SCALE GENOMIC DNA]</scope>
    <source>
        <strain evidence="1">NSCAC1</strain>
    </source>
</reference>
<keyword evidence="2" id="KW-1185">Reference proteome</keyword>
<organism evidence="1 2">
    <name type="scientific">Candidatus Nitrosacidococcus tergens</name>
    <dbReference type="NCBI Taxonomy" id="553981"/>
    <lineage>
        <taxon>Bacteria</taxon>
        <taxon>Pseudomonadati</taxon>
        <taxon>Pseudomonadota</taxon>
        <taxon>Gammaproteobacteria</taxon>
        <taxon>Chromatiales</taxon>
        <taxon>Chromatiaceae</taxon>
        <taxon>Candidatus Nitrosacidococcus</taxon>
    </lineage>
</organism>
<dbReference type="KEGG" id="ntg:NSCAC_1509"/>
<evidence type="ECO:0000313" key="1">
    <source>
        <dbReference type="EMBL" id="CAB1277114.1"/>
    </source>
</evidence>
<keyword evidence="1" id="KW-0808">Transferase</keyword>
<keyword evidence="1" id="KW-0012">Acyltransferase</keyword>